<dbReference type="InterPro" id="IPR002104">
    <property type="entry name" value="Integrase_catalytic"/>
</dbReference>
<evidence type="ECO:0000313" key="6">
    <source>
        <dbReference type="EMBL" id="MFC0526765.1"/>
    </source>
</evidence>
<proteinExistence type="inferred from homology"/>
<dbReference type="CDD" id="cd01189">
    <property type="entry name" value="INT_ICEBs1_C_like"/>
    <property type="match status" value="1"/>
</dbReference>
<gene>
    <name evidence="6" type="ORF">ACFFIA_03745</name>
</gene>
<sequence>MGFVNKTPAGTYRANWRDATGKQKAKTFRTKKEANAYLADVESAVNRGTYVDPHAGKVKFGDFAARWIEARSVEARTAERTLSVMRTHVLPRWRDWPLSKIEFMAVQEWVSGLGRDLAPATVAKCHGLMLMILRTAVQARLIAVNPAEGVKVPRNRAGDVKPATITREAFFGKLLPAVPPAHRAIVCTAAGAGLRWGECAGLPWTAVDLEQGALKVAQVAVETHGGIAIRPYPKSRAGVRTVPIPEFLSEELGKLKRDHTLVFADRTGHPMRRSNFRRRVWLPSLVRAGLLGTIAEKGPHKYLATWPDDEGIEWSAEFTTHREAVAHVASKAAGGLRFHGLRHSYATWLITDGVPVNVVQAVMGHEQASTTLNRYTHAPDDYAKRVRDALADDPLTFRPTKDPHQTDQGSDLRRKRFHNEDDPRRGEAGVVWGPAPGGSSRNPLSGHGGCNRREPSRTRRVGT</sequence>
<dbReference type="Proteomes" id="UP001589867">
    <property type="component" value="Unassembled WGS sequence"/>
</dbReference>
<dbReference type="InterPro" id="IPR053876">
    <property type="entry name" value="Phage_int_M"/>
</dbReference>
<evidence type="ECO:0000259" key="5">
    <source>
        <dbReference type="PROSITE" id="PS51898"/>
    </source>
</evidence>
<name>A0ABV6LWI3_9ACTN</name>
<keyword evidence="7" id="KW-1185">Reference proteome</keyword>
<evidence type="ECO:0000256" key="1">
    <source>
        <dbReference type="ARBA" id="ARBA00008857"/>
    </source>
</evidence>
<dbReference type="PANTHER" id="PTHR30349">
    <property type="entry name" value="PHAGE INTEGRASE-RELATED"/>
    <property type="match status" value="1"/>
</dbReference>
<protein>
    <submittedName>
        <fullName evidence="6">Tyrosine-type recombinase/integrase</fullName>
    </submittedName>
</protein>
<accession>A0ABV6LWI3</accession>
<dbReference type="Gene3D" id="1.10.150.130">
    <property type="match status" value="1"/>
</dbReference>
<dbReference type="PANTHER" id="PTHR30349:SF64">
    <property type="entry name" value="PROPHAGE INTEGRASE INTD-RELATED"/>
    <property type="match status" value="1"/>
</dbReference>
<feature type="region of interest" description="Disordered" evidence="4">
    <location>
        <begin position="393"/>
        <end position="463"/>
    </location>
</feature>
<dbReference type="Pfam" id="PF22022">
    <property type="entry name" value="Phage_int_M"/>
    <property type="match status" value="1"/>
</dbReference>
<dbReference type="RefSeq" id="WP_377245238.1">
    <property type="nucleotide sequence ID" value="NZ_JBHLUH010000004.1"/>
</dbReference>
<dbReference type="EMBL" id="JBHLUH010000004">
    <property type="protein sequence ID" value="MFC0526765.1"/>
    <property type="molecule type" value="Genomic_DNA"/>
</dbReference>
<dbReference type="Gene3D" id="1.10.443.10">
    <property type="entry name" value="Intergrase catalytic core"/>
    <property type="match status" value="1"/>
</dbReference>
<dbReference type="PROSITE" id="PS51898">
    <property type="entry name" value="TYR_RECOMBINASE"/>
    <property type="match status" value="1"/>
</dbReference>
<evidence type="ECO:0000256" key="3">
    <source>
        <dbReference type="ARBA" id="ARBA00023172"/>
    </source>
</evidence>
<dbReference type="InterPro" id="IPR011010">
    <property type="entry name" value="DNA_brk_join_enz"/>
</dbReference>
<reference evidence="6 7" key="1">
    <citation type="submission" date="2024-09" db="EMBL/GenBank/DDBJ databases">
        <authorList>
            <person name="Sun Q."/>
            <person name="Mori K."/>
        </authorList>
    </citation>
    <scope>NUCLEOTIDE SEQUENCE [LARGE SCALE GENOMIC DNA]</scope>
    <source>
        <strain evidence="6 7">TBRC 3947</strain>
    </source>
</reference>
<evidence type="ECO:0000256" key="2">
    <source>
        <dbReference type="ARBA" id="ARBA00023125"/>
    </source>
</evidence>
<dbReference type="Pfam" id="PF00589">
    <property type="entry name" value="Phage_integrase"/>
    <property type="match status" value="1"/>
</dbReference>
<evidence type="ECO:0000313" key="7">
    <source>
        <dbReference type="Proteomes" id="UP001589867"/>
    </source>
</evidence>
<dbReference type="InterPro" id="IPR050090">
    <property type="entry name" value="Tyrosine_recombinase_XerCD"/>
</dbReference>
<dbReference type="InterPro" id="IPR010998">
    <property type="entry name" value="Integrase_recombinase_N"/>
</dbReference>
<keyword evidence="2" id="KW-0238">DNA-binding</keyword>
<dbReference type="SUPFAM" id="SSF56349">
    <property type="entry name" value="DNA breaking-rejoining enzymes"/>
    <property type="match status" value="1"/>
</dbReference>
<feature type="compositionally biased region" description="Basic and acidic residues" evidence="4">
    <location>
        <begin position="418"/>
        <end position="427"/>
    </location>
</feature>
<evidence type="ECO:0000256" key="4">
    <source>
        <dbReference type="SAM" id="MobiDB-lite"/>
    </source>
</evidence>
<keyword evidence="3" id="KW-0233">DNA recombination</keyword>
<dbReference type="InterPro" id="IPR013762">
    <property type="entry name" value="Integrase-like_cat_sf"/>
</dbReference>
<organism evidence="6 7">
    <name type="scientific">Phytohabitans kaempferiae</name>
    <dbReference type="NCBI Taxonomy" id="1620943"/>
    <lineage>
        <taxon>Bacteria</taxon>
        <taxon>Bacillati</taxon>
        <taxon>Actinomycetota</taxon>
        <taxon>Actinomycetes</taxon>
        <taxon>Micromonosporales</taxon>
        <taxon>Micromonosporaceae</taxon>
    </lineage>
</organism>
<comment type="caution">
    <text evidence="6">The sequence shown here is derived from an EMBL/GenBank/DDBJ whole genome shotgun (WGS) entry which is preliminary data.</text>
</comment>
<feature type="domain" description="Tyr recombinase" evidence="5">
    <location>
        <begin position="160"/>
        <end position="388"/>
    </location>
</feature>
<comment type="similarity">
    <text evidence="1">Belongs to the 'phage' integrase family.</text>
</comment>